<dbReference type="PROSITE" id="PS51257">
    <property type="entry name" value="PROKAR_LIPOPROTEIN"/>
    <property type="match status" value="1"/>
</dbReference>
<comment type="caution">
    <text evidence="2">The sequence shown here is derived from an EMBL/GenBank/DDBJ whole genome shotgun (WGS) entry which is preliminary data.</text>
</comment>
<gene>
    <name evidence="2" type="ORF">EV385_0473</name>
</gene>
<evidence type="ECO:0000313" key="2">
    <source>
        <dbReference type="EMBL" id="RZU48749.1"/>
    </source>
</evidence>
<dbReference type="EMBL" id="SHKY01000001">
    <property type="protein sequence ID" value="RZU48749.1"/>
    <property type="molecule type" value="Genomic_DNA"/>
</dbReference>
<evidence type="ECO:0008006" key="4">
    <source>
        <dbReference type="Google" id="ProtNLM"/>
    </source>
</evidence>
<feature type="chain" id="PRO_5020209826" description="LppA-like lipoprotein" evidence="1">
    <location>
        <begin position="25"/>
        <end position="157"/>
    </location>
</feature>
<reference evidence="2 3" key="1">
    <citation type="submission" date="2019-02" db="EMBL/GenBank/DDBJ databases">
        <title>Sequencing the genomes of 1000 actinobacteria strains.</title>
        <authorList>
            <person name="Klenk H.-P."/>
        </authorList>
    </citation>
    <scope>NUCLEOTIDE SEQUENCE [LARGE SCALE GENOMIC DNA]</scope>
    <source>
        <strain evidence="2 3">DSM 45162</strain>
    </source>
</reference>
<organism evidence="2 3">
    <name type="scientific">Krasilnikovia cinnamomea</name>
    <dbReference type="NCBI Taxonomy" id="349313"/>
    <lineage>
        <taxon>Bacteria</taxon>
        <taxon>Bacillati</taxon>
        <taxon>Actinomycetota</taxon>
        <taxon>Actinomycetes</taxon>
        <taxon>Micromonosporales</taxon>
        <taxon>Micromonosporaceae</taxon>
        <taxon>Krasilnikovia</taxon>
    </lineage>
</organism>
<name>A0A4Q7ZFI1_9ACTN</name>
<protein>
    <recommendedName>
        <fullName evidence="4">LppA-like lipoprotein</fullName>
    </recommendedName>
</protein>
<feature type="signal peptide" evidence="1">
    <location>
        <begin position="1"/>
        <end position="24"/>
    </location>
</feature>
<accession>A0A4Q7ZFI1</accession>
<proteinExistence type="predicted"/>
<sequence length="157" mass="17018">MRISTRLAVVAVLTALAGCTNGGAVDTKTEADVNAIVRQYAEDIRSTIGGQFTKQGESSMACTGKLGETSDDVYSVQGAYQITLAPEKQLPTLAQFREQWKAKGWKITEDETFGENRGKLSASTGDDGYELNLTTAKTPEWLAVLIYSPCYKSPTPR</sequence>
<evidence type="ECO:0000313" key="3">
    <source>
        <dbReference type="Proteomes" id="UP000292564"/>
    </source>
</evidence>
<keyword evidence="1" id="KW-0732">Signal</keyword>
<dbReference type="Proteomes" id="UP000292564">
    <property type="component" value="Unassembled WGS sequence"/>
</dbReference>
<evidence type="ECO:0000256" key="1">
    <source>
        <dbReference type="SAM" id="SignalP"/>
    </source>
</evidence>
<keyword evidence="3" id="KW-1185">Reference proteome</keyword>
<dbReference type="AlphaFoldDB" id="A0A4Q7ZFI1"/>